<dbReference type="InterPro" id="IPR027417">
    <property type="entry name" value="P-loop_NTPase"/>
</dbReference>
<comment type="caution">
    <text evidence="3">The sequence shown here is derived from an EMBL/GenBank/DDBJ whole genome shotgun (WGS) entry which is preliminary data.</text>
</comment>
<evidence type="ECO:0000259" key="2">
    <source>
        <dbReference type="Pfam" id="PF13401"/>
    </source>
</evidence>
<evidence type="ECO:0000313" key="4">
    <source>
        <dbReference type="Proteomes" id="UP000604046"/>
    </source>
</evidence>
<dbReference type="SUPFAM" id="SSF55729">
    <property type="entry name" value="Acyl-CoA N-acyltransferases (Nat)"/>
    <property type="match status" value="1"/>
</dbReference>
<dbReference type="InterPro" id="IPR016181">
    <property type="entry name" value="Acyl_CoA_acyltransferase"/>
</dbReference>
<feature type="chain" id="PRO_5032580648" description="ORC1/DEAH AAA+ ATPase domain-containing protein" evidence="1">
    <location>
        <begin position="21"/>
        <end position="1003"/>
    </location>
</feature>
<sequence length="1003" mass="111859">MAVYMFVLIVLSGAGRPVSAFILSLTRNPDEVYRPQDFQLGVVVGESGSGVTSLLCRLAQHGHEEGSVELLSDQAVASLFEDATETLPMVGLNNIPAWCRPYHCLSNGQQCRVRLALQLRSNAVIDDFGSGVDVREIHSMANAISKRVRRSNLRRVLIGTHCTTCISFFQPDFVVQSNGSVSWNPNPPIAREVRVHLAAGFMGKELAKPGETGSAGRAFSATEAAVWPRALRVRREVKSTQVQLDKRTLDAAAAFEFPFEGKAECLIPVLPEKSLESIAWSIGLVIGPSGTGKTTTIRKLCEAHEDLTLRSTDEVEPEPAKSAWELGKALMSEEDLRECLQACQLPEESWHRQCSCLSRSEAWRLRIALCLQQCRNADRQLLVVDEFTTQLDRAHALRLCRSLASYLRAYKLRAVLATVHTDVTPLLRPEWVFDTGNAEFAANLGDPEWDKWTIPSPPSEDIDWGVPELTLKVHLVEHSSVQTVWKRHFKDHHYLAGSLAGLQNLAFIALHEGAMAAFHASSMQPGRKTFVREHRLVVRPEFQGFGIGPRLSDFMAQRWLDSKSHSTSGFMSKTAHPRLGECRQRSQLWRPLRSNLQVSLGSEFGKMGFAGQKREIITLAHGTQLQVRKVPPGFCITVRWPTRMITLNQELLRRSKTSLRDQLPFRLEGRLGRLVLKSVVPGFLLPEGVMLERGWALAEMNGEPVKTVQQLSKLLRTWAHIESAGLCPIGRQPRTPQRSSQEEAAKDLLLLQTRLACNATLDDEICQVRRLCQELVQAQKSAADGIMRPNISEVRLQILPELEVLLGKRFMAVERKDRICYSHQFVGHVAPRESKWERSEQYQAWMRLRMAELKSEGRTHGQALEEAKLEFDRGSVVVRVPIDQLAACAAPDVEKDQIADVLGMTLDSSLQLLTVKEGGRVAFCGVPLDPTQNVWAVTALRRGETKQTIQDLDAFVACIKSLVGAPNTGANSLDLWIYLCRRQRRGGRRASIAQATQALPAPP</sequence>
<feature type="signal peptide" evidence="1">
    <location>
        <begin position="1"/>
        <end position="20"/>
    </location>
</feature>
<dbReference type="Proteomes" id="UP000604046">
    <property type="component" value="Unassembled WGS sequence"/>
</dbReference>
<dbReference type="GO" id="GO:0016887">
    <property type="term" value="F:ATP hydrolysis activity"/>
    <property type="evidence" value="ECO:0007669"/>
    <property type="project" value="InterPro"/>
</dbReference>
<evidence type="ECO:0000256" key="1">
    <source>
        <dbReference type="SAM" id="SignalP"/>
    </source>
</evidence>
<dbReference type="Gene3D" id="3.40.50.300">
    <property type="entry name" value="P-loop containing nucleotide triphosphate hydrolases"/>
    <property type="match status" value="2"/>
</dbReference>
<feature type="domain" description="ORC1/DEAH AAA+ ATPase" evidence="2">
    <location>
        <begin position="282"/>
        <end position="417"/>
    </location>
</feature>
<dbReference type="AlphaFoldDB" id="A0A812HBB8"/>
<evidence type="ECO:0000313" key="3">
    <source>
        <dbReference type="EMBL" id="CAE6947166.1"/>
    </source>
</evidence>
<name>A0A812HBB8_9DINO</name>
<keyword evidence="1" id="KW-0732">Signal</keyword>
<proteinExistence type="predicted"/>
<dbReference type="EMBL" id="CAJNDS010000080">
    <property type="protein sequence ID" value="CAE6947166.1"/>
    <property type="molecule type" value="Genomic_DNA"/>
</dbReference>
<dbReference type="GO" id="GO:0022857">
    <property type="term" value="F:transmembrane transporter activity"/>
    <property type="evidence" value="ECO:0007669"/>
    <property type="project" value="TreeGrafter"/>
</dbReference>
<dbReference type="InterPro" id="IPR049945">
    <property type="entry name" value="AAA_22"/>
</dbReference>
<gene>
    <name evidence="3" type="ORF">SNAT2548_LOCUS1433</name>
</gene>
<dbReference type="PANTHER" id="PTHR24220">
    <property type="entry name" value="IMPORT ATP-BINDING PROTEIN"/>
    <property type="match status" value="1"/>
</dbReference>
<protein>
    <recommendedName>
        <fullName evidence="2">ORC1/DEAH AAA+ ATPase domain-containing protein</fullName>
    </recommendedName>
</protein>
<dbReference type="CDD" id="cd00267">
    <property type="entry name" value="ABC_ATPase"/>
    <property type="match status" value="1"/>
</dbReference>
<dbReference type="GO" id="GO:0005886">
    <property type="term" value="C:plasma membrane"/>
    <property type="evidence" value="ECO:0007669"/>
    <property type="project" value="TreeGrafter"/>
</dbReference>
<accession>A0A812HBB8</accession>
<dbReference type="Pfam" id="PF13401">
    <property type="entry name" value="AAA_22"/>
    <property type="match status" value="1"/>
</dbReference>
<dbReference type="SUPFAM" id="SSF52540">
    <property type="entry name" value="P-loop containing nucleoside triphosphate hydrolases"/>
    <property type="match status" value="2"/>
</dbReference>
<organism evidence="3 4">
    <name type="scientific">Symbiodinium natans</name>
    <dbReference type="NCBI Taxonomy" id="878477"/>
    <lineage>
        <taxon>Eukaryota</taxon>
        <taxon>Sar</taxon>
        <taxon>Alveolata</taxon>
        <taxon>Dinophyceae</taxon>
        <taxon>Suessiales</taxon>
        <taxon>Symbiodiniaceae</taxon>
        <taxon>Symbiodinium</taxon>
    </lineage>
</organism>
<dbReference type="OrthoDB" id="449510at2759"/>
<dbReference type="InterPro" id="IPR015854">
    <property type="entry name" value="ABC_transpr_LolD-like"/>
</dbReference>
<reference evidence="3" key="1">
    <citation type="submission" date="2021-02" db="EMBL/GenBank/DDBJ databases">
        <authorList>
            <person name="Dougan E. K."/>
            <person name="Rhodes N."/>
            <person name="Thang M."/>
            <person name="Chan C."/>
        </authorList>
    </citation>
    <scope>NUCLEOTIDE SEQUENCE</scope>
</reference>
<keyword evidence="4" id="KW-1185">Reference proteome</keyword>